<dbReference type="Pfam" id="PF08798">
    <property type="entry name" value="CRISPR_assoc"/>
    <property type="match status" value="1"/>
</dbReference>
<accession>A0A558DLP8</accession>
<reference evidence="1 2" key="2">
    <citation type="submission" date="2019-08" db="EMBL/GenBank/DDBJ databases">
        <title>Amycolatopsis acidicola sp. nov., isolated from peat swamp forest soil.</title>
        <authorList>
            <person name="Srisuk N."/>
        </authorList>
    </citation>
    <scope>NUCLEOTIDE SEQUENCE [LARGE SCALE GENOMIC DNA]</scope>
    <source>
        <strain evidence="1 2">TBRC 6029</strain>
    </source>
</reference>
<feature type="non-terminal residue" evidence="1">
    <location>
        <position position="1"/>
    </location>
</feature>
<dbReference type="OrthoDB" id="9795689at2"/>
<dbReference type="AlphaFoldDB" id="A0A558DLP8"/>
<protein>
    <submittedName>
        <fullName evidence="1">Type I-E CRISPR-associated protein Cas6/Cse3/CasE</fullName>
    </submittedName>
</protein>
<dbReference type="InterPro" id="IPR010179">
    <property type="entry name" value="CRISPR-assoc_prot_Cse3"/>
</dbReference>
<dbReference type="NCBIfam" id="TIGR01907">
    <property type="entry name" value="casE_Cse3"/>
    <property type="match status" value="1"/>
</dbReference>
<evidence type="ECO:0000313" key="2">
    <source>
        <dbReference type="Proteomes" id="UP000320011"/>
    </source>
</evidence>
<comment type="caution">
    <text evidence="1">The sequence shown here is derived from an EMBL/GenBank/DDBJ whole genome shotgun (WGS) entry which is preliminary data.</text>
</comment>
<dbReference type="EMBL" id="VJWX01000007">
    <property type="protein sequence ID" value="TVT61952.1"/>
    <property type="molecule type" value="Genomic_DNA"/>
</dbReference>
<dbReference type="Gene3D" id="3.30.70.1210">
    <property type="entry name" value="Crispr-associated protein, domain 2"/>
    <property type="match status" value="1"/>
</dbReference>
<proteinExistence type="predicted"/>
<name>A0A558DLP8_9PSEU</name>
<gene>
    <name evidence="1" type="primary">cas6e</name>
    <name evidence="1" type="ORF">FNH05_01585</name>
</gene>
<evidence type="ECO:0000313" key="1">
    <source>
        <dbReference type="EMBL" id="TVT61952.1"/>
    </source>
</evidence>
<dbReference type="SUPFAM" id="SSF117987">
    <property type="entry name" value="CRISPR-associated protein"/>
    <property type="match status" value="1"/>
</dbReference>
<dbReference type="Proteomes" id="UP000320011">
    <property type="component" value="Unassembled WGS sequence"/>
</dbReference>
<dbReference type="RefSeq" id="WP_144585150.1">
    <property type="nucleotide sequence ID" value="NZ_VJWX01000007.1"/>
</dbReference>
<organism evidence="1 2">
    <name type="scientific">Amycolatopsis rhizosphaerae</name>
    <dbReference type="NCBI Taxonomy" id="2053003"/>
    <lineage>
        <taxon>Bacteria</taxon>
        <taxon>Bacillati</taxon>
        <taxon>Actinomycetota</taxon>
        <taxon>Actinomycetes</taxon>
        <taxon>Pseudonocardiales</taxon>
        <taxon>Pseudonocardiaceae</taxon>
        <taxon>Amycolatopsis</taxon>
    </lineage>
</organism>
<sequence>GNKTDKKPITVRAVRYDGHLIITDRDAFTAALQTGIGPAKAYGCGLLTLAPPRTT</sequence>
<keyword evidence="2" id="KW-1185">Reference proteome</keyword>
<reference evidence="1 2" key="1">
    <citation type="submission" date="2019-07" db="EMBL/GenBank/DDBJ databases">
        <authorList>
            <person name="Duangmal K."/>
            <person name="Teo W.F.A."/>
        </authorList>
    </citation>
    <scope>NUCLEOTIDE SEQUENCE [LARGE SCALE GENOMIC DNA]</scope>
    <source>
        <strain evidence="1 2">TBRC 6029</strain>
    </source>
</reference>